<name>A0A1I3BVP2_9ACTN</name>
<evidence type="ECO:0000313" key="3">
    <source>
        <dbReference type="EMBL" id="SFH66384.1"/>
    </source>
</evidence>
<feature type="region of interest" description="Disordered" evidence="1">
    <location>
        <begin position="1"/>
        <end position="26"/>
    </location>
</feature>
<dbReference type="AlphaFoldDB" id="A0A1I3BVP2"/>
<reference evidence="2 5" key="2">
    <citation type="submission" date="2020-07" db="EMBL/GenBank/DDBJ databases">
        <title>Sequencing the genomes of 1000 actinobacteria strains.</title>
        <authorList>
            <person name="Klenk H.-P."/>
        </authorList>
    </citation>
    <scope>NUCLEOTIDE SEQUENCE [LARGE SCALE GENOMIC DNA]</scope>
    <source>
        <strain evidence="2 5">DSM 45117</strain>
    </source>
</reference>
<evidence type="ECO:0000313" key="2">
    <source>
        <dbReference type="EMBL" id="NYH86312.1"/>
    </source>
</evidence>
<proteinExistence type="predicted"/>
<protein>
    <submittedName>
        <fullName evidence="3">Uncharacterized protein</fullName>
    </submittedName>
</protein>
<accession>A0A1I3BVP2</accession>
<evidence type="ECO:0000256" key="1">
    <source>
        <dbReference type="SAM" id="MobiDB-lite"/>
    </source>
</evidence>
<evidence type="ECO:0000313" key="5">
    <source>
        <dbReference type="Proteomes" id="UP000533017"/>
    </source>
</evidence>
<dbReference type="EMBL" id="JACBZA010000001">
    <property type="protein sequence ID" value="NYH86312.1"/>
    <property type="molecule type" value="Genomic_DNA"/>
</dbReference>
<sequence>MRANSTEIARQSFERRHDEGPGFPIMGLAWPLWWSG</sequence>
<organism evidence="3 4">
    <name type="scientific">Actinopolymorpha cephalotaxi</name>
    <dbReference type="NCBI Taxonomy" id="504797"/>
    <lineage>
        <taxon>Bacteria</taxon>
        <taxon>Bacillati</taxon>
        <taxon>Actinomycetota</taxon>
        <taxon>Actinomycetes</taxon>
        <taxon>Propionibacteriales</taxon>
        <taxon>Actinopolymorphaceae</taxon>
        <taxon>Actinopolymorpha</taxon>
    </lineage>
</organism>
<gene>
    <name evidence="2" type="ORF">FHR37_005163</name>
    <name evidence="3" type="ORF">SAMN05421678_12725</name>
</gene>
<keyword evidence="5" id="KW-1185">Reference proteome</keyword>
<dbReference type="Proteomes" id="UP000533017">
    <property type="component" value="Unassembled WGS sequence"/>
</dbReference>
<evidence type="ECO:0000313" key="4">
    <source>
        <dbReference type="Proteomes" id="UP000199052"/>
    </source>
</evidence>
<reference evidence="3 4" key="1">
    <citation type="submission" date="2016-10" db="EMBL/GenBank/DDBJ databases">
        <authorList>
            <person name="de Groot N.N."/>
        </authorList>
    </citation>
    <scope>NUCLEOTIDE SEQUENCE [LARGE SCALE GENOMIC DNA]</scope>
    <source>
        <strain evidence="3 4">CPCC 202808</strain>
    </source>
</reference>
<dbReference type="EMBL" id="FOOI01000027">
    <property type="protein sequence ID" value="SFH66384.1"/>
    <property type="molecule type" value="Genomic_DNA"/>
</dbReference>
<dbReference type="STRING" id="504797.SAMN05421678_12725"/>
<dbReference type="Proteomes" id="UP000199052">
    <property type="component" value="Unassembled WGS sequence"/>
</dbReference>